<gene>
    <name evidence="2" type="ORF">PAC_19114</name>
</gene>
<accession>A0A1L7XVZ3</accession>
<dbReference type="Proteomes" id="UP000184330">
    <property type="component" value="Unassembled WGS sequence"/>
</dbReference>
<keyword evidence="3" id="KW-1185">Reference proteome</keyword>
<sequence length="175" mass="19243">MPTNIIMDYTFKDRRVSNPDGTLAVTLPSAAPLVLGPGPVNSQDLKQVANFRSSPPLTVNISSYFIAGTTQFHARVVFRYVADPPSIWVPANMWPQHILGGHTIPFSMYLTAGIPRLAPSAKEAQVGGQTTEVWDTFEIVSGKWYTADLIWDKDTSSERETRHRASSNSRGQGPV</sequence>
<name>A0A1L7XVZ3_9HELO</name>
<dbReference type="AlphaFoldDB" id="A0A1L7XVZ3"/>
<dbReference type="EMBL" id="FJOG01000067">
    <property type="protein sequence ID" value="CZR69214.1"/>
    <property type="molecule type" value="Genomic_DNA"/>
</dbReference>
<evidence type="ECO:0000313" key="3">
    <source>
        <dbReference type="Proteomes" id="UP000184330"/>
    </source>
</evidence>
<dbReference type="OrthoDB" id="3757590at2759"/>
<protein>
    <submittedName>
        <fullName evidence="2">Uncharacterized protein</fullName>
    </submittedName>
</protein>
<proteinExistence type="predicted"/>
<evidence type="ECO:0000256" key="1">
    <source>
        <dbReference type="SAM" id="MobiDB-lite"/>
    </source>
</evidence>
<feature type="compositionally biased region" description="Polar residues" evidence="1">
    <location>
        <begin position="166"/>
        <end position="175"/>
    </location>
</feature>
<feature type="region of interest" description="Disordered" evidence="1">
    <location>
        <begin position="155"/>
        <end position="175"/>
    </location>
</feature>
<organism evidence="2 3">
    <name type="scientific">Phialocephala subalpina</name>
    <dbReference type="NCBI Taxonomy" id="576137"/>
    <lineage>
        <taxon>Eukaryota</taxon>
        <taxon>Fungi</taxon>
        <taxon>Dikarya</taxon>
        <taxon>Ascomycota</taxon>
        <taxon>Pezizomycotina</taxon>
        <taxon>Leotiomycetes</taxon>
        <taxon>Helotiales</taxon>
        <taxon>Mollisiaceae</taxon>
        <taxon>Phialocephala</taxon>
        <taxon>Phialocephala fortinii species complex</taxon>
    </lineage>
</organism>
<evidence type="ECO:0000313" key="2">
    <source>
        <dbReference type="EMBL" id="CZR69214.1"/>
    </source>
</evidence>
<reference evidence="2 3" key="1">
    <citation type="submission" date="2016-03" db="EMBL/GenBank/DDBJ databases">
        <authorList>
            <person name="Ploux O."/>
        </authorList>
    </citation>
    <scope>NUCLEOTIDE SEQUENCE [LARGE SCALE GENOMIC DNA]</scope>
    <source>
        <strain evidence="2 3">UAMH 11012</strain>
    </source>
</reference>